<keyword evidence="7" id="KW-0482">Metalloprotease</keyword>
<organism evidence="11 12">
    <name type="scientific">Segatella baroniae F0067</name>
    <dbReference type="NCBI Taxonomy" id="1115809"/>
    <lineage>
        <taxon>Bacteria</taxon>
        <taxon>Pseudomonadati</taxon>
        <taxon>Bacteroidota</taxon>
        <taxon>Bacteroidia</taxon>
        <taxon>Bacteroidales</taxon>
        <taxon>Prevotellaceae</taxon>
        <taxon>Segatella</taxon>
    </lineage>
</organism>
<keyword evidence="4 9" id="KW-0732">Signal</keyword>
<evidence type="ECO:0000256" key="1">
    <source>
        <dbReference type="ARBA" id="ARBA00008721"/>
    </source>
</evidence>
<dbReference type="InterPro" id="IPR024079">
    <property type="entry name" value="MetalloPept_cat_dom_sf"/>
</dbReference>
<dbReference type="Pfam" id="PF05572">
    <property type="entry name" value="Peptidase_M43"/>
    <property type="match status" value="1"/>
</dbReference>
<reference evidence="11 12" key="1">
    <citation type="submission" date="2013-08" db="EMBL/GenBank/DDBJ databases">
        <authorList>
            <person name="Durkin A.S."/>
            <person name="Haft D.R."/>
            <person name="McCorrison J."/>
            <person name="Torralba M."/>
            <person name="Gillis M."/>
            <person name="Haft D.H."/>
            <person name="Methe B."/>
            <person name="Sutton G."/>
            <person name="Nelson K.E."/>
        </authorList>
    </citation>
    <scope>NUCLEOTIDE SEQUENCE [LARGE SCALE GENOMIC DNA]</scope>
    <source>
        <strain evidence="11 12">F0067</strain>
    </source>
</reference>
<keyword evidence="6" id="KW-0862">Zinc</keyword>
<keyword evidence="3" id="KW-0479">Metal-binding</keyword>
<keyword evidence="2" id="KW-0645">Protease</keyword>
<evidence type="ECO:0000256" key="2">
    <source>
        <dbReference type="ARBA" id="ARBA00022670"/>
    </source>
</evidence>
<protein>
    <submittedName>
        <fullName evidence="11">Zinc-dependent metalloproteinase lipoprotein, BF0631 family</fullName>
        <ecNumber evidence="11">3.4.24.-</ecNumber>
    </submittedName>
</protein>
<dbReference type="PATRIC" id="fig|1115809.3.peg.707"/>
<dbReference type="PANTHER" id="PTHR47466:SF1">
    <property type="entry name" value="METALLOPROTEASE MEP1 (AFU_ORTHOLOGUE AFUA_1G07730)-RELATED"/>
    <property type="match status" value="1"/>
</dbReference>
<sequence length="380" mass="43341">MFLEMKKTFLPLIALLILCLSQSCKSNDDLTPTDTVDLDDDKTTAVINDTYTYQLPVIFHVFYKNARDTAQYIRDGRLRMLLNRVNEIYQGGIYGESENLNVRFLPATHDEHGRKLSTPGVEYILYDGTFPVDQEKFISSSDNRKYLWDLNEYINVMVFPFTGSSNSELSNVLGITSLPIMKDDEHAQEGLQKVDTKGYTLTKANLKYTHCTCLNSSYVYQESTRYGADKGRYGYTYRTTDANVTLAHELGHYLGLTHVFAEDKNGYSDNCMDTDHCEDTPSYNRIEYETNLQQILNTATGTLSVEDLARRSPCSGEPYISANIMDYAVTLAYKISRNQKERMRQVLYYGLLMPGPRKDKTTRTARTASDIVVEHGTFAY</sequence>
<gene>
    <name evidence="11" type="ORF">HMPREF9135_0230</name>
</gene>
<dbReference type="EMBL" id="AWEY01000008">
    <property type="protein sequence ID" value="ERK40128.1"/>
    <property type="molecule type" value="Genomic_DNA"/>
</dbReference>
<keyword evidence="5 11" id="KW-0378">Hydrolase</keyword>
<dbReference type="GO" id="GO:0008237">
    <property type="term" value="F:metallopeptidase activity"/>
    <property type="evidence" value="ECO:0007669"/>
    <property type="project" value="UniProtKB-KW"/>
</dbReference>
<evidence type="ECO:0000256" key="4">
    <source>
        <dbReference type="ARBA" id="ARBA00022729"/>
    </source>
</evidence>
<dbReference type="AlphaFoldDB" id="U2QFN1"/>
<evidence type="ECO:0000256" key="6">
    <source>
        <dbReference type="ARBA" id="ARBA00022833"/>
    </source>
</evidence>
<dbReference type="Gene3D" id="3.40.390.10">
    <property type="entry name" value="Collagenase (Catalytic Domain)"/>
    <property type="match status" value="1"/>
</dbReference>
<evidence type="ECO:0000259" key="10">
    <source>
        <dbReference type="Pfam" id="PF05572"/>
    </source>
</evidence>
<dbReference type="NCBIfam" id="TIGR03952">
    <property type="entry name" value="metzin_BF0631"/>
    <property type="match status" value="1"/>
</dbReference>
<evidence type="ECO:0000256" key="5">
    <source>
        <dbReference type="ARBA" id="ARBA00022801"/>
    </source>
</evidence>
<evidence type="ECO:0000313" key="12">
    <source>
        <dbReference type="Proteomes" id="UP000016648"/>
    </source>
</evidence>
<dbReference type="GO" id="GO:0046872">
    <property type="term" value="F:metal ion binding"/>
    <property type="evidence" value="ECO:0007669"/>
    <property type="project" value="UniProtKB-KW"/>
</dbReference>
<evidence type="ECO:0000256" key="9">
    <source>
        <dbReference type="SAM" id="SignalP"/>
    </source>
</evidence>
<comment type="similarity">
    <text evidence="1">Belongs to the peptidase M43B family.</text>
</comment>
<dbReference type="Proteomes" id="UP000016648">
    <property type="component" value="Unassembled WGS sequence"/>
</dbReference>
<dbReference type="InterPro" id="IPR008754">
    <property type="entry name" value="Peptidase_M43"/>
</dbReference>
<feature type="signal peptide" evidence="9">
    <location>
        <begin position="1"/>
        <end position="26"/>
    </location>
</feature>
<dbReference type="GO" id="GO:0006508">
    <property type="term" value="P:proteolysis"/>
    <property type="evidence" value="ECO:0007669"/>
    <property type="project" value="UniProtKB-KW"/>
</dbReference>
<comment type="caution">
    <text evidence="11">The sequence shown here is derived from an EMBL/GenBank/DDBJ whole genome shotgun (WGS) entry which is preliminary data.</text>
</comment>
<name>U2QFN1_9BACT</name>
<dbReference type="EC" id="3.4.24.-" evidence="11"/>
<evidence type="ECO:0000256" key="8">
    <source>
        <dbReference type="ARBA" id="ARBA00023157"/>
    </source>
</evidence>
<evidence type="ECO:0000256" key="7">
    <source>
        <dbReference type="ARBA" id="ARBA00023049"/>
    </source>
</evidence>
<feature type="chain" id="PRO_5004634298" evidence="9">
    <location>
        <begin position="27"/>
        <end position="380"/>
    </location>
</feature>
<keyword evidence="8" id="KW-1015">Disulfide bond</keyword>
<keyword evidence="11" id="KW-0449">Lipoprotein</keyword>
<proteinExistence type="inferred from homology"/>
<dbReference type="PROSITE" id="PS51257">
    <property type="entry name" value="PROKAR_LIPOPROTEIN"/>
    <property type="match status" value="1"/>
</dbReference>
<dbReference type="InterPro" id="IPR023852">
    <property type="entry name" value="Metalloproteinase_lipop_BF0631"/>
</dbReference>
<evidence type="ECO:0000313" key="11">
    <source>
        <dbReference type="EMBL" id="ERK40128.1"/>
    </source>
</evidence>
<dbReference type="PANTHER" id="PTHR47466">
    <property type="match status" value="1"/>
</dbReference>
<feature type="domain" description="Peptidase M43 pregnancy-associated plasma-A" evidence="10">
    <location>
        <begin position="231"/>
        <end position="347"/>
    </location>
</feature>
<dbReference type="SUPFAM" id="SSF55486">
    <property type="entry name" value="Metalloproteases ('zincins'), catalytic domain"/>
    <property type="match status" value="1"/>
</dbReference>
<keyword evidence="12" id="KW-1185">Reference proteome</keyword>
<evidence type="ECO:0000256" key="3">
    <source>
        <dbReference type="ARBA" id="ARBA00022723"/>
    </source>
</evidence>
<accession>U2QFN1</accession>